<protein>
    <submittedName>
        <fullName evidence="2">Uncharacterized protein</fullName>
    </submittedName>
</protein>
<accession>A0ABQ4MZ01</accession>
<evidence type="ECO:0000313" key="2">
    <source>
        <dbReference type="EMBL" id="GIP61165.1"/>
    </source>
</evidence>
<feature type="compositionally biased region" description="Pro residues" evidence="1">
    <location>
        <begin position="42"/>
        <end position="55"/>
    </location>
</feature>
<gene>
    <name evidence="2" type="ORF">J15TS10_49790</name>
</gene>
<feature type="region of interest" description="Disordered" evidence="1">
    <location>
        <begin position="22"/>
        <end position="63"/>
    </location>
</feature>
<feature type="compositionally biased region" description="Pro residues" evidence="1">
    <location>
        <begin position="22"/>
        <end position="34"/>
    </location>
</feature>
<sequence>MTAIFTCSEVWVGRIILIPIVPPPPELEPPLPPEDPPDPPELDPPPPPDCPPPPSDGGELSAS</sequence>
<organism evidence="2 3">
    <name type="scientific">Paenibacillus woosongensis</name>
    <dbReference type="NCBI Taxonomy" id="307580"/>
    <lineage>
        <taxon>Bacteria</taxon>
        <taxon>Bacillati</taxon>
        <taxon>Bacillota</taxon>
        <taxon>Bacilli</taxon>
        <taxon>Bacillales</taxon>
        <taxon>Paenibacillaceae</taxon>
        <taxon>Paenibacillus</taxon>
    </lineage>
</organism>
<reference evidence="2 3" key="1">
    <citation type="submission" date="2021-03" db="EMBL/GenBank/DDBJ databases">
        <title>Antimicrobial resistance genes in bacteria isolated from Japanese honey, and their potential for conferring macrolide and lincosamide resistance in the American foulbrood pathogen Paenibacillus larvae.</title>
        <authorList>
            <person name="Okamoto M."/>
            <person name="Kumagai M."/>
            <person name="Kanamori H."/>
            <person name="Takamatsu D."/>
        </authorList>
    </citation>
    <scope>NUCLEOTIDE SEQUENCE [LARGE SCALE GENOMIC DNA]</scope>
    <source>
        <strain evidence="2 3">J15TS10</strain>
    </source>
</reference>
<evidence type="ECO:0000256" key="1">
    <source>
        <dbReference type="SAM" id="MobiDB-lite"/>
    </source>
</evidence>
<name>A0ABQ4MZ01_9BACL</name>
<dbReference type="Proteomes" id="UP000681290">
    <property type="component" value="Unassembled WGS sequence"/>
</dbReference>
<keyword evidence="3" id="KW-1185">Reference proteome</keyword>
<dbReference type="EMBL" id="BOSM01000015">
    <property type="protein sequence ID" value="GIP61165.1"/>
    <property type="molecule type" value="Genomic_DNA"/>
</dbReference>
<evidence type="ECO:0000313" key="3">
    <source>
        <dbReference type="Proteomes" id="UP000681290"/>
    </source>
</evidence>
<comment type="caution">
    <text evidence="2">The sequence shown here is derived from an EMBL/GenBank/DDBJ whole genome shotgun (WGS) entry which is preliminary data.</text>
</comment>
<proteinExistence type="predicted"/>